<gene>
    <name evidence="1" type="ORF">YRYPWZST_CDS0042</name>
</gene>
<proteinExistence type="predicted"/>
<dbReference type="EMBL" id="PP856722">
    <property type="protein sequence ID" value="XCH40443.1"/>
    <property type="molecule type" value="Genomic_DNA"/>
</dbReference>
<evidence type="ECO:0000313" key="1">
    <source>
        <dbReference type="EMBL" id="XCH40443.1"/>
    </source>
</evidence>
<name>A0AAU8GEM0_9CAUD</name>
<sequence>MELANKFFFLAGVTENAKCDFRRFDDKTLLTFCHINDTASGDRLEVTIRTESTIDHATQKPVKDHYVAYTLENCKGTIKQAESLPIRLSCDVFGVVVVIVNDVFGVDIDTQIG</sequence>
<organism evidence="1">
    <name type="scientific">Salmonella phage vB_SEnST11_KE23</name>
    <dbReference type="NCBI Taxonomy" id="3161174"/>
    <lineage>
        <taxon>Viruses</taxon>
        <taxon>Duplodnaviria</taxon>
        <taxon>Heunggongvirae</taxon>
        <taxon>Uroviricota</taxon>
        <taxon>Caudoviricetes</taxon>
        <taxon>Vequintavirinae</taxon>
        <taxon>Seunavirus</taxon>
    </lineage>
</organism>
<accession>A0AAU8GEM0</accession>
<protein>
    <submittedName>
        <fullName evidence="1">Uncharacterized protein</fullName>
    </submittedName>
</protein>
<reference evidence="1" key="1">
    <citation type="submission" date="2024-05" db="EMBL/GenBank/DDBJ databases">
        <authorList>
            <person name="Mugo M.M."/>
            <person name="Musyoki A.M."/>
            <person name="Makumi A.M."/>
            <person name="Mutai I."/>
            <person name="Drechsel O."/>
            <person name="Kering K.K."/>
            <person name="Muturi P."/>
            <person name="Mbae C.K."/>
            <person name="Kariuki S.M."/>
        </authorList>
    </citation>
    <scope>NUCLEOTIDE SEQUENCE</scope>
</reference>